<dbReference type="Pfam" id="PF00664">
    <property type="entry name" value="ABC_membrane"/>
    <property type="match status" value="1"/>
</dbReference>
<evidence type="ECO:0000256" key="1">
    <source>
        <dbReference type="ARBA" id="ARBA00004141"/>
    </source>
</evidence>
<keyword evidence="4" id="KW-0677">Repeat</keyword>
<feature type="transmembrane region" description="Helical" evidence="10">
    <location>
        <begin position="521"/>
        <end position="549"/>
    </location>
</feature>
<dbReference type="GO" id="GO:0140359">
    <property type="term" value="F:ABC-type transporter activity"/>
    <property type="evidence" value="ECO:0007669"/>
    <property type="project" value="InterPro"/>
</dbReference>
<dbReference type="PANTHER" id="PTHR24223">
    <property type="entry name" value="ATP-BINDING CASSETTE SUB-FAMILY C"/>
    <property type="match status" value="1"/>
</dbReference>
<dbReference type="SMART" id="SM00382">
    <property type="entry name" value="AAA"/>
    <property type="match status" value="1"/>
</dbReference>
<dbReference type="GO" id="GO:0016887">
    <property type="term" value="F:ATP hydrolysis activity"/>
    <property type="evidence" value="ECO:0007669"/>
    <property type="project" value="InterPro"/>
</dbReference>
<evidence type="ECO:0000256" key="6">
    <source>
        <dbReference type="ARBA" id="ARBA00022840"/>
    </source>
</evidence>
<feature type="transmembrane region" description="Helical" evidence="10">
    <location>
        <begin position="329"/>
        <end position="345"/>
    </location>
</feature>
<dbReference type="InterPro" id="IPR036640">
    <property type="entry name" value="ABC1_TM_sf"/>
</dbReference>
<feature type="transmembrane region" description="Helical" evidence="10">
    <location>
        <begin position="14"/>
        <end position="35"/>
    </location>
</feature>
<feature type="transmembrane region" description="Helical" evidence="10">
    <location>
        <begin position="74"/>
        <end position="99"/>
    </location>
</feature>
<dbReference type="PROSITE" id="PS50929">
    <property type="entry name" value="ABC_TM1F"/>
    <property type="match status" value="1"/>
</dbReference>
<dbReference type="SUPFAM" id="SSF52540">
    <property type="entry name" value="P-loop containing nucleoside triphosphate hydrolases"/>
    <property type="match status" value="1"/>
</dbReference>
<proteinExistence type="predicted"/>
<dbReference type="GO" id="GO:0016020">
    <property type="term" value="C:membrane"/>
    <property type="evidence" value="ECO:0007669"/>
    <property type="project" value="UniProtKB-SubCell"/>
</dbReference>
<evidence type="ECO:0000256" key="4">
    <source>
        <dbReference type="ARBA" id="ARBA00022737"/>
    </source>
</evidence>
<evidence type="ECO:0000313" key="13">
    <source>
        <dbReference type="EMBL" id="KAJ3227742.1"/>
    </source>
</evidence>
<comment type="caution">
    <text evidence="13">The sequence shown here is derived from an EMBL/GenBank/DDBJ whole genome shotgun (WGS) entry which is preliminary data.</text>
</comment>
<evidence type="ECO:0000256" key="7">
    <source>
        <dbReference type="ARBA" id="ARBA00022989"/>
    </source>
</evidence>
<comment type="subcellular location">
    <subcellularLocation>
        <location evidence="1">Membrane</location>
        <topology evidence="1">Multi-pass membrane protein</topology>
    </subcellularLocation>
</comment>
<dbReference type="PANTHER" id="PTHR24223:SF353">
    <property type="entry name" value="ABC TRANSPORTER ATP-BINDING PROTEIN_PERMEASE VMR1-RELATED"/>
    <property type="match status" value="1"/>
</dbReference>
<dbReference type="InterPro" id="IPR003593">
    <property type="entry name" value="AAA+_ATPase"/>
</dbReference>
<feature type="compositionally biased region" description="Basic and acidic residues" evidence="9">
    <location>
        <begin position="386"/>
        <end position="396"/>
    </location>
</feature>
<accession>A0AAD5Y3I1</accession>
<dbReference type="Gene3D" id="3.40.50.300">
    <property type="entry name" value="P-loop containing nucleotide triphosphate hydrolases"/>
    <property type="match status" value="1"/>
</dbReference>
<dbReference type="Pfam" id="PF00005">
    <property type="entry name" value="ABC_tran"/>
    <property type="match status" value="1"/>
</dbReference>
<dbReference type="Gene3D" id="1.20.1560.10">
    <property type="entry name" value="ABC transporter type 1, transmembrane domain"/>
    <property type="match status" value="1"/>
</dbReference>
<evidence type="ECO:0000256" key="8">
    <source>
        <dbReference type="ARBA" id="ARBA00023136"/>
    </source>
</evidence>
<evidence type="ECO:0000256" key="2">
    <source>
        <dbReference type="ARBA" id="ARBA00022448"/>
    </source>
</evidence>
<evidence type="ECO:0000256" key="5">
    <source>
        <dbReference type="ARBA" id="ARBA00022741"/>
    </source>
</evidence>
<protein>
    <submittedName>
        <fullName evidence="13">Uncharacterized protein</fullName>
    </submittedName>
</protein>
<dbReference type="AlphaFoldDB" id="A0AAD5Y3I1"/>
<feature type="transmembrane region" description="Helical" evidence="10">
    <location>
        <begin position="156"/>
        <end position="176"/>
    </location>
</feature>
<evidence type="ECO:0000256" key="10">
    <source>
        <dbReference type="SAM" id="Phobius"/>
    </source>
</evidence>
<evidence type="ECO:0000256" key="3">
    <source>
        <dbReference type="ARBA" id="ARBA00022692"/>
    </source>
</evidence>
<feature type="domain" description="ABC transporter" evidence="11">
    <location>
        <begin position="645"/>
        <end position="887"/>
    </location>
</feature>
<dbReference type="InterPro" id="IPR017871">
    <property type="entry name" value="ABC_transporter-like_CS"/>
</dbReference>
<dbReference type="InterPro" id="IPR003439">
    <property type="entry name" value="ABC_transporter-like_ATP-bd"/>
</dbReference>
<evidence type="ECO:0000313" key="14">
    <source>
        <dbReference type="Proteomes" id="UP001211065"/>
    </source>
</evidence>
<keyword evidence="2" id="KW-0813">Transport</keyword>
<evidence type="ECO:0000259" key="11">
    <source>
        <dbReference type="PROSITE" id="PS50893"/>
    </source>
</evidence>
<dbReference type="CDD" id="cd18596">
    <property type="entry name" value="ABC_6TM_VMR1_D1_like"/>
    <property type="match status" value="1"/>
</dbReference>
<dbReference type="GO" id="GO:0005524">
    <property type="term" value="F:ATP binding"/>
    <property type="evidence" value="ECO:0007669"/>
    <property type="project" value="UniProtKB-KW"/>
</dbReference>
<keyword evidence="8 10" id="KW-0472">Membrane</keyword>
<feature type="transmembrane region" description="Helical" evidence="10">
    <location>
        <begin position="288"/>
        <end position="309"/>
    </location>
</feature>
<feature type="domain" description="ABC transmembrane type-1" evidence="12">
    <location>
        <begin position="293"/>
        <end position="588"/>
    </location>
</feature>
<keyword evidence="5" id="KW-0547">Nucleotide-binding</keyword>
<feature type="transmembrane region" description="Helical" evidence="10">
    <location>
        <begin position="123"/>
        <end position="144"/>
    </location>
</feature>
<dbReference type="CDD" id="cd03250">
    <property type="entry name" value="ABCC_MRP_domain1"/>
    <property type="match status" value="1"/>
</dbReference>
<feature type="region of interest" description="Disordered" evidence="9">
    <location>
        <begin position="377"/>
        <end position="396"/>
    </location>
</feature>
<dbReference type="InterPro" id="IPR011527">
    <property type="entry name" value="ABC1_TM_dom"/>
</dbReference>
<keyword evidence="6" id="KW-0067">ATP-binding</keyword>
<keyword evidence="7 10" id="KW-1133">Transmembrane helix</keyword>
<dbReference type="Proteomes" id="UP001211065">
    <property type="component" value="Unassembled WGS sequence"/>
</dbReference>
<organism evidence="13 14">
    <name type="scientific">Clydaea vesicula</name>
    <dbReference type="NCBI Taxonomy" id="447962"/>
    <lineage>
        <taxon>Eukaryota</taxon>
        <taxon>Fungi</taxon>
        <taxon>Fungi incertae sedis</taxon>
        <taxon>Chytridiomycota</taxon>
        <taxon>Chytridiomycota incertae sedis</taxon>
        <taxon>Chytridiomycetes</taxon>
        <taxon>Lobulomycetales</taxon>
        <taxon>Lobulomycetaceae</taxon>
        <taxon>Clydaea</taxon>
    </lineage>
</organism>
<dbReference type="InterPro" id="IPR050173">
    <property type="entry name" value="ABC_transporter_C-like"/>
</dbReference>
<reference evidence="13" key="1">
    <citation type="submission" date="2020-05" db="EMBL/GenBank/DDBJ databases">
        <title>Phylogenomic resolution of chytrid fungi.</title>
        <authorList>
            <person name="Stajich J.E."/>
            <person name="Amses K."/>
            <person name="Simmons R."/>
            <person name="Seto K."/>
            <person name="Myers J."/>
            <person name="Bonds A."/>
            <person name="Quandt C.A."/>
            <person name="Barry K."/>
            <person name="Liu P."/>
            <person name="Grigoriev I."/>
            <person name="Longcore J.E."/>
            <person name="James T.Y."/>
        </authorList>
    </citation>
    <scope>NUCLEOTIDE SEQUENCE</scope>
    <source>
        <strain evidence="13">JEL0476</strain>
    </source>
</reference>
<dbReference type="FunFam" id="3.40.50.300:FF:000997">
    <property type="entry name" value="Multidrug resistance-associated protein 1"/>
    <property type="match status" value="1"/>
</dbReference>
<dbReference type="PROSITE" id="PS50893">
    <property type="entry name" value="ABC_TRANSPORTER_2"/>
    <property type="match status" value="1"/>
</dbReference>
<keyword evidence="3 10" id="KW-0812">Transmembrane</keyword>
<dbReference type="SUPFAM" id="SSF90123">
    <property type="entry name" value="ABC transporter transmembrane region"/>
    <property type="match status" value="1"/>
</dbReference>
<dbReference type="InterPro" id="IPR027417">
    <property type="entry name" value="P-loop_NTPase"/>
</dbReference>
<evidence type="ECO:0000259" key="12">
    <source>
        <dbReference type="PROSITE" id="PS50929"/>
    </source>
</evidence>
<dbReference type="PROSITE" id="PS00211">
    <property type="entry name" value="ABC_TRANSPORTER_1"/>
    <property type="match status" value="1"/>
</dbReference>
<keyword evidence="14" id="KW-1185">Reference proteome</keyword>
<evidence type="ECO:0000256" key="9">
    <source>
        <dbReference type="SAM" id="MobiDB-lite"/>
    </source>
</evidence>
<dbReference type="EMBL" id="JADGJW010000011">
    <property type="protein sequence ID" value="KAJ3227742.1"/>
    <property type="molecule type" value="Genomic_DNA"/>
</dbReference>
<name>A0AAD5Y3I1_9FUNG</name>
<gene>
    <name evidence="13" type="ORF">HK099_000415</name>
</gene>
<sequence length="1006" mass="114206">MKCFNDFSNSPECVGLLVNSSILPTLFLFCSISFFKSLRSANFSSYPQHSYTSIPEEDENYYHFLELNNRKLKLVNYLSSFTIIFSSVELFCSFFNFFFVMDNSLFHFTEFKDVFLMDLDDKFFKGISFVWITFWTIICFINFLSHFQIISSPPRIKLYIIYFLSTTIQFFFPHQINTYLKYIDVFGSFSLFILDLSLRYVRDYKEPPSMTETGKRPHSLEAESNIWNKALFGWFTPMIQIGSRRPIEETDIWDLNEADKAENILFDYHSLDKRFSIYYRLFSVVKHLVCLQIFFGFSTAILSFSGPYFLNKIVEIMECTSKVNNTKGWWYLFAMFCCAVLKTLNDGQMLFIGRRVGLRIRTILVGEIYEKSLKRPMNSGNTSKNNKGEEMQDKDCESSQGKIVTLISVDTELLREFVSYLQDNLIRLPLSIVLAFGGLILLLGPSAIAGLGTLLVIGPLTSWLAKRAQDLQLELMQATDARVNVTNEVLQGLRIIKYFGWEPQFFEKILKARNFELKKHINIWIVWSFFGILSYGGGVLISITTFAFYTIVQKETLTPAVAFTAMSLLHRLSLELGLLPMQITHTLQMKVSLKRITDYLQETELSKYTIEEKMEDDFVLSASNSTSTLNSYMKVGFSENAKFTYHGSNLNQEEDNVNGVTFYLQDLNIEFPVGKITIICGATGSGKTTIVLALLGEIQRISGQYYLPDPRVGSYYNNETGLLENGVAYCSQTAWCLNSTVRENILFGRPYDKERYNTVIEACALIKDLETLPNGDLTEIGEKGVNISGGQKQRISLARAAYSTATYILLDDPLSAVDAPTAKHLLINCILGPILKGRTVILVTHSLGLTLTKSDKIIVLKNGQVVIQGHFNEIKNEKELLEDIISPEILSMEENCEQLDASKEYIKFCTESSSSSTSSDSSTHTATNNIPAKIKKKVSFKFDDADINSEKFNNLNNNGFSNLNSGLSGKMLDEEEKSSGSVSFSIYWEYIQAAGGLKFLLILLLV</sequence>